<proteinExistence type="predicted"/>
<dbReference type="EMBL" id="GBRH01247672">
    <property type="protein sequence ID" value="JAD50223.1"/>
    <property type="molecule type" value="Transcribed_RNA"/>
</dbReference>
<evidence type="ECO:0000313" key="1">
    <source>
        <dbReference type="EMBL" id="JAD50223.1"/>
    </source>
</evidence>
<name>A0A0A9AK45_ARUDO</name>
<reference evidence="1" key="2">
    <citation type="journal article" date="2015" name="Data Brief">
        <title>Shoot transcriptome of the giant reed, Arundo donax.</title>
        <authorList>
            <person name="Barrero R.A."/>
            <person name="Guerrero F.D."/>
            <person name="Moolhuijzen P."/>
            <person name="Goolsby J.A."/>
            <person name="Tidwell J."/>
            <person name="Bellgard S.E."/>
            <person name="Bellgard M.I."/>
        </authorList>
    </citation>
    <scope>NUCLEOTIDE SEQUENCE</scope>
    <source>
        <tissue evidence="1">Shoot tissue taken approximately 20 cm above the soil surface</tissue>
    </source>
</reference>
<reference evidence="1" key="1">
    <citation type="submission" date="2014-09" db="EMBL/GenBank/DDBJ databases">
        <authorList>
            <person name="Magalhaes I.L.F."/>
            <person name="Oliveira U."/>
            <person name="Santos F.R."/>
            <person name="Vidigal T.H.D.A."/>
            <person name="Brescovit A.D."/>
            <person name="Santos A.J."/>
        </authorList>
    </citation>
    <scope>NUCLEOTIDE SEQUENCE</scope>
    <source>
        <tissue evidence="1">Shoot tissue taken approximately 20 cm above the soil surface</tissue>
    </source>
</reference>
<organism evidence="1">
    <name type="scientific">Arundo donax</name>
    <name type="common">Giant reed</name>
    <name type="synonym">Donax arundinaceus</name>
    <dbReference type="NCBI Taxonomy" id="35708"/>
    <lineage>
        <taxon>Eukaryota</taxon>
        <taxon>Viridiplantae</taxon>
        <taxon>Streptophyta</taxon>
        <taxon>Embryophyta</taxon>
        <taxon>Tracheophyta</taxon>
        <taxon>Spermatophyta</taxon>
        <taxon>Magnoliopsida</taxon>
        <taxon>Liliopsida</taxon>
        <taxon>Poales</taxon>
        <taxon>Poaceae</taxon>
        <taxon>PACMAD clade</taxon>
        <taxon>Arundinoideae</taxon>
        <taxon>Arundineae</taxon>
        <taxon>Arundo</taxon>
    </lineage>
</organism>
<dbReference type="AlphaFoldDB" id="A0A0A9AK45"/>
<accession>A0A0A9AK45</accession>
<protein>
    <submittedName>
        <fullName evidence="1">Uncharacterized protein</fullName>
    </submittedName>
</protein>
<sequence>MITSHAKIFTKYFYIMNLWSIQLD</sequence>